<dbReference type="InterPro" id="IPR000415">
    <property type="entry name" value="Nitroreductase-like"/>
</dbReference>
<gene>
    <name evidence="4" type="ORF">ACFFNY_27010</name>
</gene>
<evidence type="ECO:0000313" key="4">
    <source>
        <dbReference type="EMBL" id="MFB9755240.1"/>
    </source>
</evidence>
<dbReference type="CDD" id="cd02137">
    <property type="entry name" value="MhqN-like"/>
    <property type="match status" value="1"/>
</dbReference>
<accession>A0ABV5W4E0</accession>
<reference evidence="4 5" key="1">
    <citation type="submission" date="2024-09" db="EMBL/GenBank/DDBJ databases">
        <authorList>
            <person name="Sun Q."/>
            <person name="Mori K."/>
        </authorList>
    </citation>
    <scope>NUCLEOTIDE SEQUENCE [LARGE SCALE GENOMIC DNA]</scope>
    <source>
        <strain evidence="4 5">JCM 12520</strain>
    </source>
</reference>
<proteinExistence type="inferred from homology"/>
<dbReference type="RefSeq" id="WP_344907884.1">
    <property type="nucleotide sequence ID" value="NZ_BAAAYO010000006.1"/>
</dbReference>
<name>A0ABV5W4E0_9BACL</name>
<comment type="caution">
    <text evidence="4">The sequence shown here is derived from an EMBL/GenBank/DDBJ whole genome shotgun (WGS) entry which is preliminary data.</text>
</comment>
<dbReference type="GO" id="GO:0016491">
    <property type="term" value="F:oxidoreductase activity"/>
    <property type="evidence" value="ECO:0007669"/>
    <property type="project" value="UniProtKB-KW"/>
</dbReference>
<dbReference type="PANTHER" id="PTHR43673">
    <property type="entry name" value="NAD(P)H NITROREDUCTASE YDGI-RELATED"/>
    <property type="match status" value="1"/>
</dbReference>
<sequence>MSTPTPTTTQASSQTDFFAVAHGRRSVRTFDPQWSIPEEELRDILTTATRAPSSSNIQPWRLLVLQDAELKQKLLPIAFNQQQVVDASAVIVVLGDMKGYERAEQIYGAAVAAGFMTEEVKQNFAKRTVQLYQSLPEEKRRGIVLTDGGLLSMQLMLAAKAKGYDTVPMGGYDAAKLIEEFRIPADYVPVMLIALGKATNEGHPTTRLPLEDVVSWDRF</sequence>
<dbReference type="InterPro" id="IPR029479">
    <property type="entry name" value="Nitroreductase"/>
</dbReference>
<evidence type="ECO:0000313" key="5">
    <source>
        <dbReference type="Proteomes" id="UP001589619"/>
    </source>
</evidence>
<feature type="domain" description="Nitroreductase" evidence="3">
    <location>
        <begin position="23"/>
        <end position="197"/>
    </location>
</feature>
<dbReference type="EC" id="1.7.1.-" evidence="4"/>
<dbReference type="EMBL" id="JBHMAG010000018">
    <property type="protein sequence ID" value="MFB9755240.1"/>
    <property type="molecule type" value="Genomic_DNA"/>
</dbReference>
<evidence type="ECO:0000259" key="3">
    <source>
        <dbReference type="Pfam" id="PF00881"/>
    </source>
</evidence>
<dbReference type="Gene3D" id="3.40.109.10">
    <property type="entry name" value="NADH Oxidase"/>
    <property type="match status" value="1"/>
</dbReference>
<protein>
    <submittedName>
        <fullName evidence="4">Nitroreductase family protein</fullName>
        <ecNumber evidence="4">1.7.1.-</ecNumber>
    </submittedName>
</protein>
<dbReference type="SUPFAM" id="SSF55469">
    <property type="entry name" value="FMN-dependent nitroreductase-like"/>
    <property type="match status" value="1"/>
</dbReference>
<dbReference type="PANTHER" id="PTHR43673:SF3">
    <property type="entry name" value="NAD(P)H NITROREDUCTASE YODC-RELATED"/>
    <property type="match status" value="1"/>
</dbReference>
<keyword evidence="2 4" id="KW-0560">Oxidoreductase</keyword>
<dbReference type="Pfam" id="PF00881">
    <property type="entry name" value="Nitroreductase"/>
    <property type="match status" value="1"/>
</dbReference>
<evidence type="ECO:0000256" key="1">
    <source>
        <dbReference type="ARBA" id="ARBA00007118"/>
    </source>
</evidence>
<keyword evidence="5" id="KW-1185">Reference proteome</keyword>
<organism evidence="4 5">
    <name type="scientific">Paenibacillus hodogayensis</name>
    <dbReference type="NCBI Taxonomy" id="279208"/>
    <lineage>
        <taxon>Bacteria</taxon>
        <taxon>Bacillati</taxon>
        <taxon>Bacillota</taxon>
        <taxon>Bacilli</taxon>
        <taxon>Bacillales</taxon>
        <taxon>Paenibacillaceae</taxon>
        <taxon>Paenibacillus</taxon>
    </lineage>
</organism>
<comment type="similarity">
    <text evidence="1">Belongs to the nitroreductase family.</text>
</comment>
<evidence type="ECO:0000256" key="2">
    <source>
        <dbReference type="ARBA" id="ARBA00023002"/>
    </source>
</evidence>
<dbReference type="Proteomes" id="UP001589619">
    <property type="component" value="Unassembled WGS sequence"/>
</dbReference>